<dbReference type="EMBL" id="JAKWBI020000206">
    <property type="protein sequence ID" value="KAJ2899146.1"/>
    <property type="molecule type" value="Genomic_DNA"/>
</dbReference>
<evidence type="ECO:0000313" key="2">
    <source>
        <dbReference type="Proteomes" id="UP001201980"/>
    </source>
</evidence>
<dbReference type="AlphaFoldDB" id="A0AAD5RMQ9"/>
<dbReference type="InterPro" id="IPR014942">
    <property type="entry name" value="AbiEii"/>
</dbReference>
<dbReference type="InterPro" id="IPR043519">
    <property type="entry name" value="NT_sf"/>
</dbReference>
<dbReference type="Pfam" id="PF08843">
    <property type="entry name" value="AbiEii"/>
    <property type="match status" value="1"/>
</dbReference>
<keyword evidence="2" id="KW-1185">Reference proteome</keyword>
<name>A0AAD5RMQ9_9PEZI</name>
<comment type="caution">
    <text evidence="1">The sequence shown here is derived from an EMBL/GenBank/DDBJ whole genome shotgun (WGS) entry which is preliminary data.</text>
</comment>
<reference evidence="1" key="1">
    <citation type="submission" date="2022-07" db="EMBL/GenBank/DDBJ databases">
        <title>Draft genome sequence of Zalerion maritima ATCC 34329, a (micro)plastics degrading marine fungus.</title>
        <authorList>
            <person name="Paco A."/>
            <person name="Goncalves M.F.M."/>
            <person name="Rocha-Santos T.A.P."/>
            <person name="Alves A."/>
        </authorList>
    </citation>
    <scope>NUCLEOTIDE SEQUENCE</scope>
    <source>
        <strain evidence="1">ATCC 34329</strain>
    </source>
</reference>
<proteinExistence type="predicted"/>
<dbReference type="Gene3D" id="3.30.460.40">
    <property type="match status" value="1"/>
</dbReference>
<protein>
    <submittedName>
        <fullName evidence="1">Uncharacterized protein</fullName>
    </submittedName>
</protein>
<dbReference type="Proteomes" id="UP001201980">
    <property type="component" value="Unassembled WGS sequence"/>
</dbReference>
<gene>
    <name evidence="1" type="ORF">MKZ38_003393</name>
</gene>
<organism evidence="1 2">
    <name type="scientific">Zalerion maritima</name>
    <dbReference type="NCBI Taxonomy" id="339359"/>
    <lineage>
        <taxon>Eukaryota</taxon>
        <taxon>Fungi</taxon>
        <taxon>Dikarya</taxon>
        <taxon>Ascomycota</taxon>
        <taxon>Pezizomycotina</taxon>
        <taxon>Sordariomycetes</taxon>
        <taxon>Lulworthiomycetidae</taxon>
        <taxon>Lulworthiales</taxon>
        <taxon>Lulworthiaceae</taxon>
        <taxon>Zalerion</taxon>
    </lineage>
</organism>
<sequence length="255" mass="28114">MAEIYNTDRFAELYSAARNAPMGNVGLAARFLIEIFQRNSIPFAFIGGWAIHLRGNTRATEDVDIAVGADMALLKEILMDEPRVCVPLVHGKTCIQVFIHTGGAWDPEFPNTNPLAISADIVINGRKDLSRRASCSLADHADFKGNLNTPPDLPNGTEIIYPASETTQGPGQVPVIDIFYQVTAKLQAHFGRRSSGSTKDYIDLVFLVRTYAHQIQAFCQYLNHDHRIAFVDDVALARPGDAEFISFVKAAFGIY</sequence>
<evidence type="ECO:0000313" key="1">
    <source>
        <dbReference type="EMBL" id="KAJ2899146.1"/>
    </source>
</evidence>
<accession>A0AAD5RMQ9</accession>
<dbReference type="SUPFAM" id="SSF81301">
    <property type="entry name" value="Nucleotidyltransferase"/>
    <property type="match status" value="1"/>
</dbReference>